<dbReference type="SUPFAM" id="SSF51197">
    <property type="entry name" value="Clavaminate synthase-like"/>
    <property type="match status" value="1"/>
</dbReference>
<dbReference type="GO" id="GO:0005634">
    <property type="term" value="C:nucleus"/>
    <property type="evidence" value="ECO:0007669"/>
    <property type="project" value="TreeGrafter"/>
</dbReference>
<dbReference type="AlphaFoldDB" id="A0A7I8W5T2"/>
<evidence type="ECO:0000256" key="2">
    <source>
        <dbReference type="ARBA" id="ARBA00047762"/>
    </source>
</evidence>
<reference evidence="5 6" key="1">
    <citation type="submission" date="2020-08" db="EMBL/GenBank/DDBJ databases">
        <authorList>
            <person name="Hejnol A."/>
        </authorList>
    </citation>
    <scope>NUCLEOTIDE SEQUENCE [LARGE SCALE GENOMIC DNA]</scope>
</reference>
<evidence type="ECO:0000256" key="1">
    <source>
        <dbReference type="ARBA" id="ARBA00038068"/>
    </source>
</evidence>
<evidence type="ECO:0000256" key="3">
    <source>
        <dbReference type="ARBA" id="ARBA00082904"/>
    </source>
</evidence>
<comment type="catalytic activity">
    <reaction evidence="2">
        <text>L-lysyl-[protein] + 2-oxoglutarate + O2 = 4-hydroxy-L-lysyl-[protein] + succinate + CO2</text>
        <dbReference type="Rhea" id="RHEA:57156"/>
        <dbReference type="Rhea" id="RHEA-COMP:9752"/>
        <dbReference type="Rhea" id="RHEA-COMP:15084"/>
        <dbReference type="ChEBI" id="CHEBI:15379"/>
        <dbReference type="ChEBI" id="CHEBI:16526"/>
        <dbReference type="ChEBI" id="CHEBI:16810"/>
        <dbReference type="ChEBI" id="CHEBI:29969"/>
        <dbReference type="ChEBI" id="CHEBI:30031"/>
        <dbReference type="ChEBI" id="CHEBI:141495"/>
    </reaction>
</comment>
<dbReference type="GO" id="GO:0043565">
    <property type="term" value="F:sequence-specific DNA binding"/>
    <property type="evidence" value="ECO:0007669"/>
    <property type="project" value="TreeGrafter"/>
</dbReference>
<organism evidence="5 6">
    <name type="scientific">Dimorphilus gyrociliatus</name>
    <dbReference type="NCBI Taxonomy" id="2664684"/>
    <lineage>
        <taxon>Eukaryota</taxon>
        <taxon>Metazoa</taxon>
        <taxon>Spiralia</taxon>
        <taxon>Lophotrochozoa</taxon>
        <taxon>Annelida</taxon>
        <taxon>Polychaeta</taxon>
        <taxon>Polychaeta incertae sedis</taxon>
        <taxon>Dinophilidae</taxon>
        <taxon>Dimorphilus</taxon>
    </lineage>
</organism>
<feature type="domain" description="JmjC" evidence="4">
    <location>
        <begin position="128"/>
        <end position="285"/>
    </location>
</feature>
<evidence type="ECO:0000313" key="6">
    <source>
        <dbReference type="Proteomes" id="UP000549394"/>
    </source>
</evidence>
<dbReference type="InterPro" id="IPR003347">
    <property type="entry name" value="JmjC_dom"/>
</dbReference>
<comment type="similarity">
    <text evidence="1">Belongs to the JMJD6 family.</text>
</comment>
<dbReference type="PANTHER" id="PTHR12480">
    <property type="entry name" value="ARGININE DEMETHYLASE AND LYSYL-HYDROXYLASE JMJD"/>
    <property type="match status" value="1"/>
</dbReference>
<proteinExistence type="inferred from homology"/>
<gene>
    <name evidence="5" type="ORF">DGYR_LOCUS11547</name>
</gene>
<dbReference type="OrthoDB" id="203487at2759"/>
<dbReference type="SMART" id="SM00558">
    <property type="entry name" value="JmjC"/>
    <property type="match status" value="1"/>
</dbReference>
<dbReference type="GO" id="GO:0016706">
    <property type="term" value="F:2-oxoglutarate-dependent dioxygenase activity"/>
    <property type="evidence" value="ECO:0007669"/>
    <property type="project" value="TreeGrafter"/>
</dbReference>
<dbReference type="GO" id="GO:0005737">
    <property type="term" value="C:cytoplasm"/>
    <property type="evidence" value="ECO:0007669"/>
    <property type="project" value="TreeGrafter"/>
</dbReference>
<protein>
    <recommendedName>
        <fullName evidence="3">Jumonji domain-containing protein 4</fullName>
    </recommendedName>
</protein>
<dbReference type="GO" id="GO:0045905">
    <property type="term" value="P:positive regulation of translational termination"/>
    <property type="evidence" value="ECO:0007669"/>
    <property type="project" value="TreeGrafter"/>
</dbReference>
<accession>A0A7I8W5T2</accession>
<dbReference type="Pfam" id="PF13621">
    <property type="entry name" value="Cupin_8"/>
    <property type="match status" value="1"/>
</dbReference>
<sequence length="398" mass="47756">MELRTLLELEEHRKQHYRNINEISIISSPCSFEYFFINHLKPNIPCIFDTWLTANWKAVKEWVKDDQINDDFMIKKFGDMNVPVANCSKIKYDSQEKIAMNFKSYFNYIKDTESNSIDDILYLKDWHFQKESNYDAYDLPIFFETDWMNEFWDKRDDEKDDYRFLYFGPKGSWTPFHSDVLRSYSWSANICGKKKWIIFPPGEELKLMNGSRLPVDLRDSEKFEELKKNNSIKFFEVYQNSGQTIFVPSGWFHQVFNEVTTLSLNHNWTNACGIDLLWKHLLYNLKLVEKEIDDCKDMDNWTDTCQAILKAETGMDFNIFEQFINTIYERRKRYLHQSFDESKKTGEAKIYHHADLNKTDFIKLELKAIMIVLKEYELFNKKSVIDINEFKKLNIDIE</sequence>
<evidence type="ECO:0000259" key="4">
    <source>
        <dbReference type="PROSITE" id="PS51184"/>
    </source>
</evidence>
<comment type="caution">
    <text evidence="5">The sequence shown here is derived from an EMBL/GenBank/DDBJ whole genome shotgun (WGS) entry which is preliminary data.</text>
</comment>
<keyword evidence="6" id="KW-1185">Reference proteome</keyword>
<dbReference type="InterPro" id="IPR041667">
    <property type="entry name" value="Cupin_8"/>
</dbReference>
<dbReference type="PANTHER" id="PTHR12480:SF6">
    <property type="entry name" value="2-OXOGLUTARATE AND IRON-DEPENDENT OXYGENASE JMJD4"/>
    <property type="match status" value="1"/>
</dbReference>
<dbReference type="EMBL" id="CAJFCJ010000019">
    <property type="protein sequence ID" value="CAD5123919.1"/>
    <property type="molecule type" value="Genomic_DNA"/>
</dbReference>
<dbReference type="Proteomes" id="UP000549394">
    <property type="component" value="Unassembled WGS sequence"/>
</dbReference>
<dbReference type="PROSITE" id="PS51184">
    <property type="entry name" value="JMJC"/>
    <property type="match status" value="1"/>
</dbReference>
<evidence type="ECO:0000313" key="5">
    <source>
        <dbReference type="EMBL" id="CAD5123919.1"/>
    </source>
</evidence>
<dbReference type="Gene3D" id="2.60.120.650">
    <property type="entry name" value="Cupin"/>
    <property type="match status" value="1"/>
</dbReference>
<name>A0A7I8W5T2_9ANNE</name>
<dbReference type="InterPro" id="IPR050910">
    <property type="entry name" value="JMJD6_ArgDemeth/LysHydrox"/>
</dbReference>